<dbReference type="AlphaFoldDB" id="A0A9N7YEP9"/>
<comment type="caution">
    <text evidence="2">The sequence shown here is derived from an EMBL/GenBank/DDBJ whole genome shotgun (WGS) entry which is preliminary data.</text>
</comment>
<feature type="region of interest" description="Disordered" evidence="1">
    <location>
        <begin position="128"/>
        <end position="182"/>
    </location>
</feature>
<protein>
    <submittedName>
        <fullName evidence="2">Uncharacterized protein</fullName>
    </submittedName>
</protein>
<name>A0A9N7YEP9_PLEPL</name>
<dbReference type="EMBL" id="CADEAL010001087">
    <property type="protein sequence ID" value="CAB1428760.1"/>
    <property type="molecule type" value="Genomic_DNA"/>
</dbReference>
<feature type="region of interest" description="Disordered" evidence="1">
    <location>
        <begin position="47"/>
        <end position="76"/>
    </location>
</feature>
<sequence>MDLSLEQIPETTPSSVHVLFVTAPTPRQKPGVRLVDLRHLPFCHVSSSSSSFTTDSPERSNRPVPGGVQLAPVPGGRRSGVSCSFDTVRTEATGFTLLDLFQQTLCLGWSAKEKKKARRSVDLENTEIKTRAHGGAGLEGGPAEPRAEAAVRRERGRWNVEDQKPINPQGKVSQTMEGHDTG</sequence>
<proteinExistence type="predicted"/>
<feature type="compositionally biased region" description="Basic and acidic residues" evidence="1">
    <location>
        <begin position="145"/>
        <end position="164"/>
    </location>
</feature>
<gene>
    <name evidence="2" type="ORF">PLEPLA_LOCUS16734</name>
</gene>
<reference evidence="2" key="1">
    <citation type="submission" date="2020-03" db="EMBL/GenBank/DDBJ databases">
        <authorList>
            <person name="Weist P."/>
        </authorList>
    </citation>
    <scope>NUCLEOTIDE SEQUENCE</scope>
</reference>
<evidence type="ECO:0000313" key="2">
    <source>
        <dbReference type="EMBL" id="CAB1428760.1"/>
    </source>
</evidence>
<dbReference type="Proteomes" id="UP001153269">
    <property type="component" value="Unassembled WGS sequence"/>
</dbReference>
<evidence type="ECO:0000313" key="3">
    <source>
        <dbReference type="Proteomes" id="UP001153269"/>
    </source>
</evidence>
<accession>A0A9N7YEP9</accession>
<evidence type="ECO:0000256" key="1">
    <source>
        <dbReference type="SAM" id="MobiDB-lite"/>
    </source>
</evidence>
<organism evidence="2 3">
    <name type="scientific">Pleuronectes platessa</name>
    <name type="common">European plaice</name>
    <dbReference type="NCBI Taxonomy" id="8262"/>
    <lineage>
        <taxon>Eukaryota</taxon>
        <taxon>Metazoa</taxon>
        <taxon>Chordata</taxon>
        <taxon>Craniata</taxon>
        <taxon>Vertebrata</taxon>
        <taxon>Euteleostomi</taxon>
        <taxon>Actinopterygii</taxon>
        <taxon>Neopterygii</taxon>
        <taxon>Teleostei</taxon>
        <taxon>Neoteleostei</taxon>
        <taxon>Acanthomorphata</taxon>
        <taxon>Carangaria</taxon>
        <taxon>Pleuronectiformes</taxon>
        <taxon>Pleuronectoidei</taxon>
        <taxon>Pleuronectidae</taxon>
        <taxon>Pleuronectes</taxon>
    </lineage>
</organism>
<keyword evidence="3" id="KW-1185">Reference proteome</keyword>